<dbReference type="GO" id="GO:0042806">
    <property type="term" value="F:fucose binding"/>
    <property type="evidence" value="ECO:0007669"/>
    <property type="project" value="TreeGrafter"/>
</dbReference>
<dbReference type="InterPro" id="IPR007721">
    <property type="entry name" value="RbsD_FucU"/>
</dbReference>
<organism evidence="4 5">
    <name type="scientific">Pseudoxanthobacter soli DSM 19599</name>
    <dbReference type="NCBI Taxonomy" id="1123029"/>
    <lineage>
        <taxon>Bacteria</taxon>
        <taxon>Pseudomonadati</taxon>
        <taxon>Pseudomonadota</taxon>
        <taxon>Alphaproteobacteria</taxon>
        <taxon>Hyphomicrobiales</taxon>
        <taxon>Segnochrobactraceae</taxon>
        <taxon>Pseudoxanthobacter</taxon>
    </lineage>
</organism>
<proteinExistence type="predicted"/>
<evidence type="ECO:0000256" key="2">
    <source>
        <dbReference type="ARBA" id="ARBA00023235"/>
    </source>
</evidence>
<keyword evidence="2" id="KW-0413">Isomerase</keyword>
<dbReference type="Pfam" id="PF05025">
    <property type="entry name" value="RbsD_FucU"/>
    <property type="match status" value="1"/>
</dbReference>
<dbReference type="Gene3D" id="3.40.1650.10">
    <property type="entry name" value="RbsD-like domain"/>
    <property type="match status" value="1"/>
</dbReference>
<dbReference type="InterPro" id="IPR023750">
    <property type="entry name" value="RbsD-like_sf"/>
</dbReference>
<dbReference type="RefSeq" id="WP_073629905.1">
    <property type="nucleotide sequence ID" value="NZ_FRXO01000005.1"/>
</dbReference>
<reference evidence="4 5" key="1">
    <citation type="submission" date="2016-12" db="EMBL/GenBank/DDBJ databases">
        <authorList>
            <person name="Song W.-J."/>
            <person name="Kurnit D.M."/>
        </authorList>
    </citation>
    <scope>NUCLEOTIDE SEQUENCE [LARGE SCALE GENOMIC DNA]</scope>
    <source>
        <strain evidence="4 5">DSM 19599</strain>
    </source>
</reference>
<keyword evidence="5" id="KW-1185">Reference proteome</keyword>
<comment type="catalytic activity">
    <reaction evidence="1">
        <text>beta-D-ribopyranose = beta-D-ribofuranose</text>
        <dbReference type="Rhea" id="RHEA:25432"/>
        <dbReference type="ChEBI" id="CHEBI:27476"/>
        <dbReference type="ChEBI" id="CHEBI:47002"/>
        <dbReference type="EC" id="5.4.99.62"/>
    </reaction>
</comment>
<gene>
    <name evidence="4" type="ORF">SAMN02745172_02935</name>
</gene>
<dbReference type="GO" id="GO:0006004">
    <property type="term" value="P:fucose metabolic process"/>
    <property type="evidence" value="ECO:0007669"/>
    <property type="project" value="TreeGrafter"/>
</dbReference>
<dbReference type="EMBL" id="FRXO01000005">
    <property type="protein sequence ID" value="SHO66280.1"/>
    <property type="molecule type" value="Genomic_DNA"/>
</dbReference>
<dbReference type="InterPro" id="IPR050443">
    <property type="entry name" value="RbsD/FucU_mutarotase"/>
</dbReference>
<dbReference type="AlphaFoldDB" id="A0A1M7ZN02"/>
<accession>A0A1M7ZN02</accession>
<evidence type="ECO:0000256" key="1">
    <source>
        <dbReference type="ARBA" id="ARBA00000223"/>
    </source>
</evidence>
<protein>
    <submittedName>
        <fullName evidence="4">L-fucose mutarotase</fullName>
    </submittedName>
</protein>
<evidence type="ECO:0000313" key="5">
    <source>
        <dbReference type="Proteomes" id="UP000186406"/>
    </source>
</evidence>
<comment type="catalytic activity">
    <reaction evidence="3">
        <text>alpha-L-fucose = beta-L-fucose</text>
        <dbReference type="Rhea" id="RHEA:25580"/>
        <dbReference type="ChEBI" id="CHEBI:42548"/>
        <dbReference type="ChEBI" id="CHEBI:42589"/>
        <dbReference type="EC" id="5.1.3.29"/>
    </reaction>
</comment>
<dbReference type="Proteomes" id="UP000186406">
    <property type="component" value="Unassembled WGS sequence"/>
</dbReference>
<dbReference type="GO" id="GO:0036373">
    <property type="term" value="F:L-fucose mutarotase activity"/>
    <property type="evidence" value="ECO:0007669"/>
    <property type="project" value="UniProtKB-EC"/>
</dbReference>
<evidence type="ECO:0000313" key="4">
    <source>
        <dbReference type="EMBL" id="SHO66280.1"/>
    </source>
</evidence>
<dbReference type="PANTHER" id="PTHR31690">
    <property type="entry name" value="FUCOSE MUTAROTASE"/>
    <property type="match status" value="1"/>
</dbReference>
<evidence type="ECO:0000256" key="3">
    <source>
        <dbReference type="ARBA" id="ARBA00036324"/>
    </source>
</evidence>
<dbReference type="OrthoDB" id="7947972at2"/>
<name>A0A1M7ZN02_9HYPH</name>
<dbReference type="PANTHER" id="PTHR31690:SF4">
    <property type="entry name" value="FUCOSE MUTAROTASE"/>
    <property type="match status" value="1"/>
</dbReference>
<dbReference type="SUPFAM" id="SSF102546">
    <property type="entry name" value="RbsD-like"/>
    <property type="match status" value="1"/>
</dbReference>
<sequence>MLRHIDPILGPDLLHILRSMGHGDEIAIVDANFPAATMGKRVVRLDGVTATHAAEAILHLLPLDQFEPEAAFVMQQVHAPDELAPICVTFQEQVRAASDGRFGVRSIERFAFYERAKTAFAVVATGESRLYGNLILKKGVIEP</sequence>
<dbReference type="GO" id="GO:0062193">
    <property type="term" value="F:D-ribose pyranase activity"/>
    <property type="evidence" value="ECO:0007669"/>
    <property type="project" value="UniProtKB-EC"/>
</dbReference>